<evidence type="ECO:0000313" key="2">
    <source>
        <dbReference type="Proteomes" id="UP000324760"/>
    </source>
</evidence>
<evidence type="ECO:0000313" key="1">
    <source>
        <dbReference type="EMBL" id="QEQ97741.1"/>
    </source>
</evidence>
<keyword evidence="2" id="KW-1185">Reference proteome</keyword>
<name>A0A5P1REP0_9GAMM</name>
<dbReference type="RefSeq" id="WP_138987856.1">
    <property type="nucleotide sequence ID" value="NZ_CP043869.1"/>
</dbReference>
<organism evidence="1 2">
    <name type="scientific">Neptunomonas concharum</name>
    <dbReference type="NCBI Taxonomy" id="1031538"/>
    <lineage>
        <taxon>Bacteria</taxon>
        <taxon>Pseudomonadati</taxon>
        <taxon>Pseudomonadota</taxon>
        <taxon>Gammaproteobacteria</taxon>
        <taxon>Oceanospirillales</taxon>
        <taxon>Oceanospirillaceae</taxon>
        <taxon>Neptunomonas</taxon>
    </lineage>
</organism>
<dbReference type="EMBL" id="CP043869">
    <property type="protein sequence ID" value="QEQ97741.1"/>
    <property type="molecule type" value="Genomic_DNA"/>
</dbReference>
<accession>A0A5P1REP0</accession>
<dbReference type="AlphaFoldDB" id="A0A5P1REP0"/>
<protein>
    <submittedName>
        <fullName evidence="1">Uncharacterized protein</fullName>
    </submittedName>
</protein>
<proteinExistence type="predicted"/>
<reference evidence="1 2" key="1">
    <citation type="journal article" date="2019" name="Biochem. Eng. J.">
        <title>Metabolic engineering of the marine bacteria Neptunomonas concharum for the production of acetoin and meso-2,3-butanediol from acetate.</title>
        <authorList>
            <person name="Li W."/>
            <person name="Pu N."/>
            <person name="Liu C.-X."/>
            <person name="Yuan Q.-P."/>
            <person name="Li Z.-J."/>
        </authorList>
    </citation>
    <scope>NUCLEOTIDE SEQUENCE [LARGE SCALE GENOMIC DNA]</scope>
    <source>
        <strain evidence="1 2">JCM17730</strain>
    </source>
</reference>
<dbReference type="KEGG" id="ncu:F0U83_13980"/>
<sequence length="128" mass="14727">MTQERHPDIEIYVKSCSISQIETWFSELSDTWQHEFSQGVTHEYKLSIEGKQIPVLIHEKVAGKAWSSIWFKSDETPWFKDLDCARVAAVALATQVRCIAGGWKSGDDPDEWWKIEGDEEALIQWATN</sequence>
<gene>
    <name evidence="1" type="ORF">F0U83_13980</name>
</gene>
<dbReference type="OrthoDB" id="1495305at2"/>
<dbReference type="Proteomes" id="UP000324760">
    <property type="component" value="Chromosome"/>
</dbReference>